<dbReference type="Pfam" id="PF14559">
    <property type="entry name" value="TPR_19"/>
    <property type="match status" value="1"/>
</dbReference>
<evidence type="ECO:0000256" key="2">
    <source>
        <dbReference type="PROSITE-ProRule" id="PRU00339"/>
    </source>
</evidence>
<dbReference type="RefSeq" id="WP_150493942.1">
    <property type="nucleotide sequence ID" value="NZ_BMFA01000001.1"/>
</dbReference>
<keyword evidence="1" id="KW-0808">Transferase</keyword>
<keyword evidence="2" id="KW-0802">TPR repeat</keyword>
<dbReference type="EMBL" id="BMFA01000001">
    <property type="protein sequence ID" value="GGB35143.1"/>
    <property type="molecule type" value="Genomic_DNA"/>
</dbReference>
<accession>A0A916WWE5</accession>
<dbReference type="OrthoDB" id="9800698at2"/>
<dbReference type="Proteomes" id="UP000605148">
    <property type="component" value="Unassembled WGS sequence"/>
</dbReference>
<evidence type="ECO:0000256" key="1">
    <source>
        <dbReference type="ARBA" id="ARBA00022679"/>
    </source>
</evidence>
<evidence type="ECO:0000313" key="4">
    <source>
        <dbReference type="Proteomes" id="UP000605148"/>
    </source>
</evidence>
<dbReference type="PROSITE" id="PS50005">
    <property type="entry name" value="TPR"/>
    <property type="match status" value="2"/>
</dbReference>
<dbReference type="InterPro" id="IPR011990">
    <property type="entry name" value="TPR-like_helical_dom_sf"/>
</dbReference>
<reference evidence="3" key="2">
    <citation type="submission" date="2020-09" db="EMBL/GenBank/DDBJ databases">
        <authorList>
            <person name="Sun Q."/>
            <person name="Zhou Y."/>
        </authorList>
    </citation>
    <scope>NUCLEOTIDE SEQUENCE</scope>
    <source>
        <strain evidence="3">CGMCC 1.12426</strain>
    </source>
</reference>
<dbReference type="Pfam" id="PF13432">
    <property type="entry name" value="TPR_16"/>
    <property type="match status" value="1"/>
</dbReference>
<dbReference type="InterPro" id="IPR027417">
    <property type="entry name" value="P-loop_NTPase"/>
</dbReference>
<dbReference type="GO" id="GO:0008476">
    <property type="term" value="F:protein-tyrosine sulfotransferase activity"/>
    <property type="evidence" value="ECO:0007669"/>
    <property type="project" value="InterPro"/>
</dbReference>
<dbReference type="Gene3D" id="3.40.50.300">
    <property type="entry name" value="P-loop containing nucleotide triphosphate hydrolases"/>
    <property type="match status" value="1"/>
</dbReference>
<dbReference type="PANTHER" id="PTHR12788">
    <property type="entry name" value="PROTEIN-TYROSINE SULFOTRANSFERASE 2"/>
    <property type="match status" value="1"/>
</dbReference>
<dbReference type="SUPFAM" id="SSF48452">
    <property type="entry name" value="TPR-like"/>
    <property type="match status" value="1"/>
</dbReference>
<sequence length="517" mass="57173">MTSDALEQAITFIEDRDYAAAEPLLLKLHEADPSNARVNYALGLVAMAANEFAMALGFLEMAARVATQQPFVFTALSETLLKVGDTANAVETARRAVSMAPSSASAQQALGEAYLADGRPVMARAALTEALKQAPDNAAILTRLSQAERALGEKEAADLRLKAALETGPNEPETLLEAVGQGLFTDTGSARAALEKAMESAALPGETRFRLSMAAGHLAEREEDPEAAFAHYGKYRALAYPPYEKKRRSWQIDAYRQTFTREYFMERFSVATQNARPVFILGLPSSGAALLEDLLTRHRKLTAGGEVPYFDLVGRQLRVDPHITPTYFQGALRLPEKEFKRIGRGYQKVLDGIDQKAAHIVHRMVTDYEHLWLLALLFPRATFIHIRRDPLDTCAGLYRTVLPAHHNYNASEESLVHHVRTYRDLMAFWQEVLPIEMTTVNYEDLIADPDGETRRIWAAMGIEGGPDPKMDDPVSIVARHRAELEPASGQAAEWGRKHFQPFADGLKTAAGPAKVLH</sequence>
<dbReference type="SMART" id="SM00028">
    <property type="entry name" value="TPR"/>
    <property type="match status" value="4"/>
</dbReference>
<feature type="repeat" description="TPR" evidence="2">
    <location>
        <begin position="104"/>
        <end position="137"/>
    </location>
</feature>
<feature type="repeat" description="TPR" evidence="2">
    <location>
        <begin position="70"/>
        <end position="103"/>
    </location>
</feature>
<dbReference type="InterPro" id="IPR026634">
    <property type="entry name" value="TPST-like"/>
</dbReference>
<evidence type="ECO:0000313" key="3">
    <source>
        <dbReference type="EMBL" id="GGB35143.1"/>
    </source>
</evidence>
<comment type="caution">
    <text evidence="3">The sequence shown here is derived from an EMBL/GenBank/DDBJ whole genome shotgun (WGS) entry which is preliminary data.</text>
</comment>
<evidence type="ECO:0008006" key="5">
    <source>
        <dbReference type="Google" id="ProtNLM"/>
    </source>
</evidence>
<dbReference type="PANTHER" id="PTHR12788:SF10">
    <property type="entry name" value="PROTEIN-TYROSINE SULFOTRANSFERASE"/>
    <property type="match status" value="1"/>
</dbReference>
<proteinExistence type="predicted"/>
<dbReference type="AlphaFoldDB" id="A0A916WWE5"/>
<dbReference type="InterPro" id="IPR019734">
    <property type="entry name" value="TPR_rpt"/>
</dbReference>
<organism evidence="3 4">
    <name type="scientific">Roseibium aquae</name>
    <dbReference type="NCBI Taxonomy" id="1323746"/>
    <lineage>
        <taxon>Bacteria</taxon>
        <taxon>Pseudomonadati</taxon>
        <taxon>Pseudomonadota</taxon>
        <taxon>Alphaproteobacteria</taxon>
        <taxon>Hyphomicrobiales</taxon>
        <taxon>Stappiaceae</taxon>
        <taxon>Roseibium</taxon>
    </lineage>
</organism>
<dbReference type="SUPFAM" id="SSF52540">
    <property type="entry name" value="P-loop containing nucleoside triphosphate hydrolases"/>
    <property type="match status" value="1"/>
</dbReference>
<keyword evidence="4" id="KW-1185">Reference proteome</keyword>
<dbReference type="Pfam" id="PF13469">
    <property type="entry name" value="Sulfotransfer_3"/>
    <property type="match status" value="1"/>
</dbReference>
<protein>
    <recommendedName>
        <fullName evidence="5">Tetratricopeptide repeat protein</fullName>
    </recommendedName>
</protein>
<dbReference type="Gene3D" id="1.25.40.10">
    <property type="entry name" value="Tetratricopeptide repeat domain"/>
    <property type="match status" value="1"/>
</dbReference>
<name>A0A916WWE5_9HYPH</name>
<gene>
    <name evidence="3" type="ORF">GCM10011316_04090</name>
</gene>
<reference evidence="3" key="1">
    <citation type="journal article" date="2014" name="Int. J. Syst. Evol. Microbiol.">
        <title>Complete genome sequence of Corynebacterium casei LMG S-19264T (=DSM 44701T), isolated from a smear-ripened cheese.</title>
        <authorList>
            <consortium name="US DOE Joint Genome Institute (JGI-PGF)"/>
            <person name="Walter F."/>
            <person name="Albersmeier A."/>
            <person name="Kalinowski J."/>
            <person name="Ruckert C."/>
        </authorList>
    </citation>
    <scope>NUCLEOTIDE SEQUENCE</scope>
    <source>
        <strain evidence="3">CGMCC 1.12426</strain>
    </source>
</reference>